<sequence length="457" mass="51624">ALNASRLYGAVSPTKSAAAEAEAKRWQLDLSIQIHDRSLACEILSMPEDKWCEIGNNLNRPYGEGSSSSSNQHQACGFRSNQQFFGCRVYVKGLIDGLAGGIGVAICDSIGNLLFELGKTFSGEDRQWNALCVEMKALIEGLSIAVMLGLNRVTILTDNNLLYLHVSPLFQFEIMVKSNVATLSDEIKLLLRKLTQPCATLVPEKDLELASAIARNAMAFNVNRISCSICFEDTYMNQMFQISYCLHSYCVSCMLKHVEFKLLQGTLPRCPHVYCNSELKLDSCKKFLTSELSDLMNQRLKEASIPVEERIYCPCPTCSTLLSITELQTFIGSSDFVDDELGARKCPKCSGIFCVKCKVPWHGNMSCRDFLRLNPIPREEEDNKLKSLATQNLWRQCPKCNHMVSLAEGCYHITCRCRHEFCYTCGAEWKNRRSSCTCPLWDERNIVYDRRNPIPRR</sequence>
<dbReference type="Proteomes" id="UP000030748">
    <property type="component" value="Unassembled WGS sequence"/>
</dbReference>
<keyword evidence="8" id="KW-0677">Repeat</keyword>
<dbReference type="GO" id="GO:0016567">
    <property type="term" value="P:protein ubiquitination"/>
    <property type="evidence" value="ECO:0007669"/>
    <property type="project" value="UniProtKB-UniPathway"/>
</dbReference>
<dbReference type="PROSITE" id="PS50089">
    <property type="entry name" value="ZF_RING_2"/>
    <property type="match status" value="2"/>
</dbReference>
<gene>
    <name evidence="15" type="ORF">MIMGU_mgv1a023583mg</name>
</gene>
<dbReference type="eggNOG" id="KOG1812">
    <property type="taxonomic scope" value="Eukaryota"/>
</dbReference>
<protein>
    <recommendedName>
        <fullName evidence="5">RBR-type E3 ubiquitin transferase</fullName>
        <ecNumber evidence="5">2.3.2.31</ecNumber>
    </recommendedName>
</protein>
<evidence type="ECO:0000259" key="14">
    <source>
        <dbReference type="PROSITE" id="PS51873"/>
    </source>
</evidence>
<keyword evidence="16" id="KW-1185">Reference proteome</keyword>
<dbReference type="UniPathway" id="UPA00143"/>
<keyword evidence="11" id="KW-0862">Zinc</keyword>
<dbReference type="InterPro" id="IPR001841">
    <property type="entry name" value="Znf_RING"/>
</dbReference>
<dbReference type="Gene3D" id="3.30.40.10">
    <property type="entry name" value="Zinc/RING finger domain, C3HC4 (zinc finger)"/>
    <property type="match status" value="1"/>
</dbReference>
<dbReference type="Gene3D" id="1.20.120.1750">
    <property type="match status" value="1"/>
</dbReference>
<organism evidence="15 16">
    <name type="scientific">Erythranthe guttata</name>
    <name type="common">Yellow monkey flower</name>
    <name type="synonym">Mimulus guttatus</name>
    <dbReference type="NCBI Taxonomy" id="4155"/>
    <lineage>
        <taxon>Eukaryota</taxon>
        <taxon>Viridiplantae</taxon>
        <taxon>Streptophyta</taxon>
        <taxon>Embryophyta</taxon>
        <taxon>Tracheophyta</taxon>
        <taxon>Spermatophyta</taxon>
        <taxon>Magnoliopsida</taxon>
        <taxon>eudicotyledons</taxon>
        <taxon>Gunneridae</taxon>
        <taxon>Pentapetalae</taxon>
        <taxon>asterids</taxon>
        <taxon>lamiids</taxon>
        <taxon>Lamiales</taxon>
        <taxon>Phrymaceae</taxon>
        <taxon>Erythranthe</taxon>
    </lineage>
</organism>
<evidence type="ECO:0000256" key="12">
    <source>
        <dbReference type="PROSITE-ProRule" id="PRU00175"/>
    </source>
</evidence>
<comment type="similarity">
    <text evidence="4">Belongs to the RBR family. Ariadne subfamily.</text>
</comment>
<dbReference type="GO" id="GO:0031624">
    <property type="term" value="F:ubiquitin conjugating enzyme binding"/>
    <property type="evidence" value="ECO:0000318"/>
    <property type="project" value="GO_Central"/>
</dbReference>
<comment type="cofactor">
    <cofactor evidence="2">
        <name>Zn(2+)</name>
        <dbReference type="ChEBI" id="CHEBI:29105"/>
    </cofactor>
</comment>
<dbReference type="GO" id="GO:0004523">
    <property type="term" value="F:RNA-DNA hybrid ribonuclease activity"/>
    <property type="evidence" value="ECO:0007669"/>
    <property type="project" value="InterPro"/>
</dbReference>
<evidence type="ECO:0000256" key="2">
    <source>
        <dbReference type="ARBA" id="ARBA00001947"/>
    </source>
</evidence>
<keyword evidence="7" id="KW-0479">Metal-binding</keyword>
<dbReference type="Gene3D" id="3.30.420.10">
    <property type="entry name" value="Ribonuclease H-like superfamily/Ribonuclease H"/>
    <property type="match status" value="1"/>
</dbReference>
<evidence type="ECO:0000256" key="11">
    <source>
        <dbReference type="ARBA" id="ARBA00022833"/>
    </source>
</evidence>
<evidence type="ECO:0000256" key="9">
    <source>
        <dbReference type="ARBA" id="ARBA00022771"/>
    </source>
</evidence>
<evidence type="ECO:0000256" key="1">
    <source>
        <dbReference type="ARBA" id="ARBA00001798"/>
    </source>
</evidence>
<dbReference type="Pfam" id="PF13456">
    <property type="entry name" value="RVT_3"/>
    <property type="match status" value="1"/>
</dbReference>
<dbReference type="GO" id="GO:0008270">
    <property type="term" value="F:zinc ion binding"/>
    <property type="evidence" value="ECO:0007669"/>
    <property type="project" value="UniProtKB-KW"/>
</dbReference>
<dbReference type="CDD" id="cd22584">
    <property type="entry name" value="Rcat_RBR_unk"/>
    <property type="match status" value="1"/>
</dbReference>
<dbReference type="GO" id="GO:0006511">
    <property type="term" value="P:ubiquitin-dependent protein catabolic process"/>
    <property type="evidence" value="ECO:0000318"/>
    <property type="project" value="GO_Central"/>
</dbReference>
<feature type="non-terminal residue" evidence="15">
    <location>
        <position position="1"/>
    </location>
</feature>
<dbReference type="InterPro" id="IPR036397">
    <property type="entry name" value="RNaseH_sf"/>
</dbReference>
<dbReference type="InterPro" id="IPR031127">
    <property type="entry name" value="E3_UB_ligase_RBR"/>
</dbReference>
<dbReference type="EC" id="2.3.2.31" evidence="5"/>
<dbReference type="GO" id="GO:0003676">
    <property type="term" value="F:nucleic acid binding"/>
    <property type="evidence" value="ECO:0007669"/>
    <property type="project" value="InterPro"/>
</dbReference>
<dbReference type="GO" id="GO:0000151">
    <property type="term" value="C:ubiquitin ligase complex"/>
    <property type="evidence" value="ECO:0000318"/>
    <property type="project" value="GO_Central"/>
</dbReference>
<dbReference type="InterPro" id="IPR044066">
    <property type="entry name" value="TRIAD_supradom"/>
</dbReference>
<evidence type="ECO:0000256" key="5">
    <source>
        <dbReference type="ARBA" id="ARBA00012251"/>
    </source>
</evidence>
<dbReference type="GO" id="GO:0005737">
    <property type="term" value="C:cytoplasm"/>
    <property type="evidence" value="ECO:0000318"/>
    <property type="project" value="GO_Central"/>
</dbReference>
<feature type="domain" description="RING-type" evidence="13">
    <location>
        <begin position="397"/>
        <end position="440"/>
    </location>
</feature>
<dbReference type="EMBL" id="KI630592">
    <property type="protein sequence ID" value="EYU36166.1"/>
    <property type="molecule type" value="Genomic_DNA"/>
</dbReference>
<evidence type="ECO:0000313" key="16">
    <source>
        <dbReference type="Proteomes" id="UP000030748"/>
    </source>
</evidence>
<feature type="domain" description="RING-type" evidence="13">
    <location>
        <begin position="227"/>
        <end position="271"/>
    </location>
</feature>
<dbReference type="FunFam" id="3.30.40.10:FF:000230">
    <property type="entry name" value="RBR-type E3 ubiquitin transferase"/>
    <property type="match status" value="1"/>
</dbReference>
<dbReference type="InterPro" id="IPR017907">
    <property type="entry name" value="Znf_RING_CS"/>
</dbReference>
<comment type="function">
    <text evidence="3">Might act as an E3 ubiquitin-protein ligase, or as part of E3 complex, which accepts ubiquitin from specific E2 ubiquitin-conjugating enzymes and then transfers it to substrates.</text>
</comment>
<dbReference type="InterPro" id="IPR002867">
    <property type="entry name" value="IBR_dom"/>
</dbReference>
<accession>A0A022R7E2</accession>
<dbReference type="AlphaFoldDB" id="A0A022R7E2"/>
<reference evidence="15 16" key="1">
    <citation type="journal article" date="2013" name="Proc. Natl. Acad. Sci. U.S.A.">
        <title>Fine-scale variation in meiotic recombination in Mimulus inferred from population shotgun sequencing.</title>
        <authorList>
            <person name="Hellsten U."/>
            <person name="Wright K.M."/>
            <person name="Jenkins J."/>
            <person name="Shu S."/>
            <person name="Yuan Y."/>
            <person name="Wessler S.R."/>
            <person name="Schmutz J."/>
            <person name="Willis J.H."/>
            <person name="Rokhsar D.S."/>
        </authorList>
    </citation>
    <scope>NUCLEOTIDE SEQUENCE [LARGE SCALE GENOMIC DNA]</scope>
    <source>
        <strain evidence="16">cv. DUN x IM62</strain>
    </source>
</reference>
<evidence type="ECO:0000256" key="7">
    <source>
        <dbReference type="ARBA" id="ARBA00022723"/>
    </source>
</evidence>
<dbReference type="PROSITE" id="PS51873">
    <property type="entry name" value="TRIAD"/>
    <property type="match status" value="1"/>
</dbReference>
<dbReference type="GO" id="GO:0061630">
    <property type="term" value="F:ubiquitin protein ligase activity"/>
    <property type="evidence" value="ECO:0000318"/>
    <property type="project" value="GO_Central"/>
</dbReference>
<dbReference type="FunFam" id="1.20.120.1750:FF:000019">
    <property type="entry name" value="RBR-type E3 ubiquitin transferase"/>
    <property type="match status" value="1"/>
</dbReference>
<proteinExistence type="inferred from homology"/>
<evidence type="ECO:0000256" key="10">
    <source>
        <dbReference type="ARBA" id="ARBA00022786"/>
    </source>
</evidence>
<dbReference type="PROSITE" id="PS00518">
    <property type="entry name" value="ZF_RING_1"/>
    <property type="match status" value="1"/>
</dbReference>
<dbReference type="InterPro" id="IPR013083">
    <property type="entry name" value="Znf_RING/FYVE/PHD"/>
</dbReference>
<comment type="catalytic activity">
    <reaction evidence="1">
        <text>[E2 ubiquitin-conjugating enzyme]-S-ubiquitinyl-L-cysteine + [acceptor protein]-L-lysine = [E2 ubiquitin-conjugating enzyme]-L-cysteine + [acceptor protein]-N(6)-ubiquitinyl-L-lysine.</text>
        <dbReference type="EC" id="2.3.2.31"/>
    </reaction>
</comment>
<dbReference type="SUPFAM" id="SSF57850">
    <property type="entry name" value="RING/U-box"/>
    <property type="match status" value="3"/>
</dbReference>
<dbReference type="SMART" id="SM00647">
    <property type="entry name" value="IBR"/>
    <property type="match status" value="2"/>
</dbReference>
<evidence type="ECO:0000313" key="15">
    <source>
        <dbReference type="EMBL" id="EYU36166.1"/>
    </source>
</evidence>
<name>A0A022R7E2_ERYGU</name>
<dbReference type="STRING" id="4155.A0A022R7E2"/>
<keyword evidence="6" id="KW-0808">Transferase</keyword>
<evidence type="ECO:0000256" key="4">
    <source>
        <dbReference type="ARBA" id="ARBA00005884"/>
    </source>
</evidence>
<dbReference type="CDD" id="cd22582">
    <property type="entry name" value="BRcat_RBR_unk"/>
    <property type="match status" value="1"/>
</dbReference>
<keyword evidence="9 12" id="KW-0863">Zinc-finger</keyword>
<dbReference type="PANTHER" id="PTHR11685">
    <property type="entry name" value="RBR FAMILY RING FINGER AND IBR DOMAIN-CONTAINING"/>
    <property type="match status" value="1"/>
</dbReference>
<dbReference type="Pfam" id="PF22191">
    <property type="entry name" value="IBR_1"/>
    <property type="match status" value="1"/>
</dbReference>
<keyword evidence="10" id="KW-0833">Ubl conjugation pathway</keyword>
<feature type="domain" description="RING-type" evidence="14">
    <location>
        <begin position="223"/>
        <end position="442"/>
    </location>
</feature>
<dbReference type="InterPro" id="IPR002156">
    <property type="entry name" value="RNaseH_domain"/>
</dbReference>
<dbReference type="Pfam" id="PF01485">
    <property type="entry name" value="IBR"/>
    <property type="match status" value="1"/>
</dbReference>
<evidence type="ECO:0000256" key="3">
    <source>
        <dbReference type="ARBA" id="ARBA00003976"/>
    </source>
</evidence>
<evidence type="ECO:0000256" key="8">
    <source>
        <dbReference type="ARBA" id="ARBA00022737"/>
    </source>
</evidence>
<evidence type="ECO:0000256" key="6">
    <source>
        <dbReference type="ARBA" id="ARBA00022679"/>
    </source>
</evidence>
<evidence type="ECO:0000259" key="13">
    <source>
        <dbReference type="PROSITE" id="PS50089"/>
    </source>
</evidence>